<keyword evidence="3" id="KW-1185">Reference proteome</keyword>
<evidence type="ECO:0000256" key="1">
    <source>
        <dbReference type="SAM" id="Phobius"/>
    </source>
</evidence>
<accession>A0A975W9T0</accession>
<name>A0A975W9T0_9RHOB</name>
<evidence type="ECO:0000313" key="3">
    <source>
        <dbReference type="Proteomes" id="UP000182932"/>
    </source>
</evidence>
<comment type="caution">
    <text evidence="2">The sequence shown here is derived from an EMBL/GenBank/DDBJ whole genome shotgun (WGS) entry which is preliminary data.</text>
</comment>
<keyword evidence="1" id="KW-1133">Transmembrane helix</keyword>
<feature type="transmembrane region" description="Helical" evidence="1">
    <location>
        <begin position="43"/>
        <end position="64"/>
    </location>
</feature>
<dbReference type="AlphaFoldDB" id="A0A975W9T0"/>
<dbReference type="GeneID" id="80818243"/>
<gene>
    <name evidence="2" type="ORF">SAMN04487940_105279</name>
</gene>
<keyword evidence="1" id="KW-0812">Transmembrane</keyword>
<dbReference type="Pfam" id="PF18910">
    <property type="entry name" value="DUF5665"/>
    <property type="match status" value="1"/>
</dbReference>
<protein>
    <submittedName>
        <fullName evidence="2">Uncharacterized protein</fullName>
    </submittedName>
</protein>
<keyword evidence="1" id="KW-0472">Membrane</keyword>
<evidence type="ECO:0000313" key="2">
    <source>
        <dbReference type="EMBL" id="SEJ41764.1"/>
    </source>
</evidence>
<dbReference type="InterPro" id="IPR043723">
    <property type="entry name" value="DUF5665"/>
</dbReference>
<organism evidence="2 3">
    <name type="scientific">Marinovum algicola</name>
    <dbReference type="NCBI Taxonomy" id="42444"/>
    <lineage>
        <taxon>Bacteria</taxon>
        <taxon>Pseudomonadati</taxon>
        <taxon>Pseudomonadota</taxon>
        <taxon>Alphaproteobacteria</taxon>
        <taxon>Rhodobacterales</taxon>
        <taxon>Roseobacteraceae</taxon>
        <taxon>Marinovum</taxon>
    </lineage>
</organism>
<sequence>MSDDLVSEIRALRREVEKLNGHRFFRIHDKFWTMLWHSLARGLMMGLGTVVGATLLLSVLIWTLSQIEFIPIIGEWARQVIDIVQEVGDGN</sequence>
<reference evidence="2 3" key="1">
    <citation type="submission" date="2016-10" db="EMBL/GenBank/DDBJ databases">
        <authorList>
            <person name="Varghese N."/>
            <person name="Submissions S."/>
        </authorList>
    </citation>
    <scope>NUCLEOTIDE SEQUENCE [LARGE SCALE GENOMIC DNA]</scope>
    <source>
        <strain evidence="2 3">FF3</strain>
    </source>
</reference>
<proteinExistence type="predicted"/>
<dbReference type="RefSeq" id="WP_048532608.1">
    <property type="nucleotide sequence ID" value="NZ_CATLQZ010000008.1"/>
</dbReference>
<dbReference type="EMBL" id="FNYY01000005">
    <property type="protein sequence ID" value="SEJ41764.1"/>
    <property type="molecule type" value="Genomic_DNA"/>
</dbReference>
<dbReference type="Proteomes" id="UP000182932">
    <property type="component" value="Unassembled WGS sequence"/>
</dbReference>